<feature type="transmembrane region" description="Helical" evidence="1">
    <location>
        <begin position="164"/>
        <end position="184"/>
    </location>
</feature>
<feature type="transmembrane region" description="Helical" evidence="1">
    <location>
        <begin position="236"/>
        <end position="257"/>
    </location>
</feature>
<reference evidence="3" key="1">
    <citation type="submission" date="2016-10" db="EMBL/GenBank/DDBJ databases">
        <authorList>
            <person name="Varghese N."/>
            <person name="Submissions S."/>
        </authorList>
    </citation>
    <scope>NUCLEOTIDE SEQUENCE [LARGE SCALE GENOMIC DNA]</scope>
    <source>
        <strain evidence="3">DSM 18609</strain>
    </source>
</reference>
<feature type="transmembrane region" description="Helical" evidence="1">
    <location>
        <begin position="103"/>
        <end position="125"/>
    </location>
</feature>
<feature type="transmembrane region" description="Helical" evidence="1">
    <location>
        <begin position="67"/>
        <end position="91"/>
    </location>
</feature>
<keyword evidence="3" id="KW-1185">Reference proteome</keyword>
<dbReference type="RefSeq" id="WP_090772297.1">
    <property type="nucleotide sequence ID" value="NZ_FMZH01000013.1"/>
</dbReference>
<organism evidence="2 3">
    <name type="scientific">Pedobacter soli</name>
    <dbReference type="NCBI Taxonomy" id="390242"/>
    <lineage>
        <taxon>Bacteria</taxon>
        <taxon>Pseudomonadati</taxon>
        <taxon>Bacteroidota</taxon>
        <taxon>Sphingobacteriia</taxon>
        <taxon>Sphingobacteriales</taxon>
        <taxon>Sphingobacteriaceae</taxon>
        <taxon>Pedobacter</taxon>
    </lineage>
</organism>
<evidence type="ECO:0000313" key="2">
    <source>
        <dbReference type="EMBL" id="SDE19323.1"/>
    </source>
</evidence>
<accession>A0A1G7AWZ6</accession>
<dbReference type="Pfam" id="PF04087">
    <property type="entry name" value="DUF389"/>
    <property type="match status" value="1"/>
</dbReference>
<dbReference type="Proteomes" id="UP000199455">
    <property type="component" value="Unassembled WGS sequence"/>
</dbReference>
<protein>
    <submittedName>
        <fullName evidence="2">TIGR00341 family protein</fullName>
    </submittedName>
</protein>
<dbReference type="AlphaFoldDB" id="A0A1G7AWZ6"/>
<dbReference type="NCBIfam" id="TIGR00341">
    <property type="entry name" value="TIGR00341 family protein"/>
    <property type="match status" value="1"/>
</dbReference>
<feature type="transmembrane region" description="Helical" evidence="1">
    <location>
        <begin position="137"/>
        <end position="157"/>
    </location>
</feature>
<dbReference type="PANTHER" id="PTHR20992">
    <property type="entry name" value="AT15442P-RELATED"/>
    <property type="match status" value="1"/>
</dbReference>
<gene>
    <name evidence="2" type="ORF">SAMN04488024_11385</name>
</gene>
<keyword evidence="1" id="KW-1133">Transmembrane helix</keyword>
<dbReference type="EMBL" id="FMZH01000013">
    <property type="protein sequence ID" value="SDE19323.1"/>
    <property type="molecule type" value="Genomic_DNA"/>
</dbReference>
<evidence type="ECO:0000256" key="1">
    <source>
        <dbReference type="SAM" id="Phobius"/>
    </source>
</evidence>
<keyword evidence="1" id="KW-0472">Membrane</keyword>
<feature type="transmembrane region" description="Helical" evidence="1">
    <location>
        <begin position="190"/>
        <end position="215"/>
    </location>
</feature>
<feature type="transmembrane region" description="Helical" evidence="1">
    <location>
        <begin position="41"/>
        <end position="61"/>
    </location>
</feature>
<name>A0A1G7AWZ6_9SPHI</name>
<keyword evidence="1" id="KW-0812">Transmembrane</keyword>
<dbReference type="PANTHER" id="PTHR20992:SF9">
    <property type="entry name" value="AT15442P-RELATED"/>
    <property type="match status" value="1"/>
</dbReference>
<proteinExistence type="predicted"/>
<dbReference type="InterPro" id="IPR005240">
    <property type="entry name" value="DUF389"/>
</dbReference>
<sequence length="443" mass="49253">MQDKKDDVPGALRTFFSRRFNLNLGKAGEEEVVGSITRNSVFVGGNLWTLIFAIIIASIGLNVNSAAVVIGAMLISPLMGPIMGIGLGIGTNDFELVKQGGRNLLIATIISIATSTLYFFITPLHDAQSELLARTTPSIWDVFIAFTGGLAGIIAVTRKEKSNVIPGVAIATALMPPLCTAGYGLATGNWLFFLGAIYLFFINSLFICISTYLIVRFLRFEKKHFEDKDTEKKVSRYILLSVLITILPSIYLAYGIVQKSIFENNAQTFIKEEFNFKNTQVVNKTLRYSSKEREIDLLLIGYELPDTTISSIRKRLASYKLKGTKLLIRQGLSARQEIDFSQIKASIMEDVFERGSSTLRPNSSGNGESRTPEISRELSALFPQITAYSISNVIMKRTDSTKKDSLTLFYGTLSGTMKREERLRLENWLKSRIKADSLKAVLE</sequence>
<evidence type="ECO:0000313" key="3">
    <source>
        <dbReference type="Proteomes" id="UP000199455"/>
    </source>
</evidence>